<evidence type="ECO:0000313" key="5">
    <source>
        <dbReference type="Proteomes" id="UP000183263"/>
    </source>
</evidence>
<proteinExistence type="inferred from homology"/>
<accession>A0A1G8S7L3</accession>
<dbReference type="InterPro" id="IPR002104">
    <property type="entry name" value="Integrase_catalytic"/>
</dbReference>
<dbReference type="AlphaFoldDB" id="A0A1G8S7L3"/>
<sequence length="306" mass="34020">MGQVRALPVRGVRLKDAVDHFLSTIPSANTRRGYAVALNRLVSDFGADSDVGLLEAERVGGWFVFKWGGSSAQTFNVRLASLRAACEYWRAQQWLVGDPLVRLVPRKVPPDHSRALTRDEVTWLLAADVPLRERVLWTMLYETAARAEELLMLDIPDLDMGNRCAVVTRKGGARDVVAWQSGTARLLPRLLAGRKSGPVFLTDRKAKPGVAVGDIDPSTLRGRLSYRRALELFEHHTGGFARGPFTLHQLRHSKLTHAAEDGASTPMLMRMSGHTSVRSLGKYSRPSAEALIRWQAQTDPAARRRR</sequence>
<evidence type="ECO:0000313" key="4">
    <source>
        <dbReference type="EMBL" id="SDJ25212.1"/>
    </source>
</evidence>
<dbReference type="GO" id="GO:0015074">
    <property type="term" value="P:DNA integration"/>
    <property type="evidence" value="ECO:0007669"/>
    <property type="project" value="InterPro"/>
</dbReference>
<dbReference type="PANTHER" id="PTHR30349">
    <property type="entry name" value="PHAGE INTEGRASE-RELATED"/>
    <property type="match status" value="1"/>
</dbReference>
<evidence type="ECO:0000256" key="2">
    <source>
        <dbReference type="ARBA" id="ARBA00023125"/>
    </source>
</evidence>
<dbReference type="PANTHER" id="PTHR30349:SF41">
    <property type="entry name" value="INTEGRASE_RECOMBINASE PROTEIN MJ0367-RELATED"/>
    <property type="match status" value="1"/>
</dbReference>
<dbReference type="CDD" id="cd00397">
    <property type="entry name" value="DNA_BRE_C"/>
    <property type="match status" value="1"/>
</dbReference>
<dbReference type="InterPro" id="IPR050090">
    <property type="entry name" value="Tyrosine_recombinase_XerCD"/>
</dbReference>
<dbReference type="GeneID" id="57066956"/>
<keyword evidence="3" id="KW-0233">DNA recombination</keyword>
<reference evidence="4 5" key="1">
    <citation type="submission" date="2016-10" db="EMBL/GenBank/DDBJ databases">
        <authorList>
            <person name="de Groot N.N."/>
        </authorList>
    </citation>
    <scope>NUCLEOTIDE SEQUENCE [LARGE SCALE GENOMIC DNA]</scope>
    <source>
        <strain evidence="4 5">DSM 44892</strain>
    </source>
</reference>
<dbReference type="InterPro" id="IPR011010">
    <property type="entry name" value="DNA_brk_join_enz"/>
</dbReference>
<dbReference type="Proteomes" id="UP000183263">
    <property type="component" value="Unassembled WGS sequence"/>
</dbReference>
<dbReference type="InterPro" id="IPR013762">
    <property type="entry name" value="Integrase-like_cat_sf"/>
</dbReference>
<dbReference type="PROSITE" id="PS51898">
    <property type="entry name" value="TYR_RECOMBINASE"/>
    <property type="match status" value="1"/>
</dbReference>
<dbReference type="GO" id="GO:0006310">
    <property type="term" value="P:DNA recombination"/>
    <property type="evidence" value="ECO:0007669"/>
    <property type="project" value="UniProtKB-KW"/>
</dbReference>
<dbReference type="SUPFAM" id="SSF56349">
    <property type="entry name" value="DNA breaking-rejoining enzymes"/>
    <property type="match status" value="1"/>
</dbReference>
<dbReference type="OrthoDB" id="3345368at2"/>
<comment type="similarity">
    <text evidence="1">Belongs to the 'phage' integrase family.</text>
</comment>
<evidence type="ECO:0000256" key="1">
    <source>
        <dbReference type="ARBA" id="ARBA00008857"/>
    </source>
</evidence>
<evidence type="ECO:0000256" key="3">
    <source>
        <dbReference type="ARBA" id="ARBA00023172"/>
    </source>
</evidence>
<name>A0A1G8S7L3_9NOCA</name>
<dbReference type="Gene3D" id="1.10.443.10">
    <property type="entry name" value="Intergrase catalytic core"/>
    <property type="match status" value="1"/>
</dbReference>
<organism evidence="4 5">
    <name type="scientific">Rhodococcus triatomae</name>
    <dbReference type="NCBI Taxonomy" id="300028"/>
    <lineage>
        <taxon>Bacteria</taxon>
        <taxon>Bacillati</taxon>
        <taxon>Actinomycetota</taxon>
        <taxon>Actinomycetes</taxon>
        <taxon>Mycobacteriales</taxon>
        <taxon>Nocardiaceae</taxon>
        <taxon>Rhodococcus</taxon>
    </lineage>
</organism>
<gene>
    <name evidence="4" type="ORF">SAMN05444695_12018</name>
</gene>
<dbReference type="EMBL" id="FNDN01000020">
    <property type="protein sequence ID" value="SDJ25212.1"/>
    <property type="molecule type" value="Genomic_DNA"/>
</dbReference>
<dbReference type="GO" id="GO:0003677">
    <property type="term" value="F:DNA binding"/>
    <property type="evidence" value="ECO:0007669"/>
    <property type="project" value="UniProtKB-KW"/>
</dbReference>
<dbReference type="RefSeq" id="WP_072740120.1">
    <property type="nucleotide sequence ID" value="NZ_CP048813.1"/>
</dbReference>
<protein>
    <submittedName>
        <fullName evidence="4">Integrase/recombinase XerC/integrase/recombinase XerD</fullName>
    </submittedName>
</protein>
<keyword evidence="2" id="KW-0238">DNA-binding</keyword>
<dbReference type="Pfam" id="PF00589">
    <property type="entry name" value="Phage_integrase"/>
    <property type="match status" value="1"/>
</dbReference>
<keyword evidence="5" id="KW-1185">Reference proteome</keyword>